<dbReference type="PANTHER" id="PTHR36115">
    <property type="entry name" value="PROLINE-RICH ANTIGEN HOMOLOG-RELATED"/>
    <property type="match status" value="1"/>
</dbReference>
<evidence type="ECO:0000313" key="8">
    <source>
        <dbReference type="EMBL" id="GGZ07572.1"/>
    </source>
</evidence>
<evidence type="ECO:0000259" key="7">
    <source>
        <dbReference type="Pfam" id="PF06271"/>
    </source>
</evidence>
<dbReference type="InterPro" id="IPR051791">
    <property type="entry name" value="Pra-immunoreactive"/>
</dbReference>
<dbReference type="GO" id="GO:0005886">
    <property type="term" value="C:plasma membrane"/>
    <property type="evidence" value="ECO:0007669"/>
    <property type="project" value="UniProtKB-SubCell"/>
</dbReference>
<keyword evidence="5 6" id="KW-0472">Membrane</keyword>
<evidence type="ECO:0000256" key="5">
    <source>
        <dbReference type="ARBA" id="ARBA00023136"/>
    </source>
</evidence>
<name>A0A918PGF0_9SPHN</name>
<reference evidence="8" key="2">
    <citation type="submission" date="2020-09" db="EMBL/GenBank/DDBJ databases">
        <authorList>
            <person name="Sun Q."/>
            <person name="Kim S."/>
        </authorList>
    </citation>
    <scope>NUCLEOTIDE SEQUENCE</scope>
    <source>
        <strain evidence="8">KCTC 32255</strain>
    </source>
</reference>
<gene>
    <name evidence="8" type="primary">yxaI</name>
    <name evidence="8" type="ORF">GCM10011614_23140</name>
</gene>
<keyword evidence="3 6" id="KW-0812">Transmembrane</keyword>
<dbReference type="Pfam" id="PF06271">
    <property type="entry name" value="RDD"/>
    <property type="match status" value="1"/>
</dbReference>
<feature type="transmembrane region" description="Helical" evidence="6">
    <location>
        <begin position="50"/>
        <end position="70"/>
    </location>
</feature>
<feature type="transmembrane region" description="Helical" evidence="6">
    <location>
        <begin position="12"/>
        <end position="38"/>
    </location>
</feature>
<comment type="subcellular location">
    <subcellularLocation>
        <location evidence="1">Cell membrane</location>
        <topology evidence="1">Multi-pass membrane protein</topology>
    </subcellularLocation>
</comment>
<protein>
    <recommendedName>
        <fullName evidence="7">RDD domain-containing protein</fullName>
    </recommendedName>
</protein>
<feature type="domain" description="RDD" evidence="7">
    <location>
        <begin position="4"/>
        <end position="141"/>
    </location>
</feature>
<dbReference type="RefSeq" id="WP_189621356.1">
    <property type="nucleotide sequence ID" value="NZ_BMZA01000008.1"/>
</dbReference>
<dbReference type="InterPro" id="IPR010432">
    <property type="entry name" value="RDD"/>
</dbReference>
<dbReference type="AlphaFoldDB" id="A0A918PGF0"/>
<accession>A0A918PGF0</accession>
<comment type="caution">
    <text evidence="8">The sequence shown here is derived from an EMBL/GenBank/DDBJ whole genome shotgun (WGS) entry which is preliminary data.</text>
</comment>
<evidence type="ECO:0000256" key="6">
    <source>
        <dbReference type="SAM" id="Phobius"/>
    </source>
</evidence>
<dbReference type="Proteomes" id="UP000648075">
    <property type="component" value="Unassembled WGS sequence"/>
</dbReference>
<feature type="transmembrane region" description="Helical" evidence="6">
    <location>
        <begin position="109"/>
        <end position="128"/>
    </location>
</feature>
<evidence type="ECO:0000256" key="1">
    <source>
        <dbReference type="ARBA" id="ARBA00004651"/>
    </source>
</evidence>
<sequence>MVRYGGFWRRFVAALIDGFVLNVAFSIVGSIFGVSLAFTSMFTRGEPNPLAMASAMSGLSLITLALGWLYSAVMESSSLQATVGKLAVGVVVTDLTGERISFGRATGRYFAKYISAFVFMIGFIMVAFSSRKQGLHDKIAGTLVYKTRNPAEVRSLEGVFE</sequence>
<keyword evidence="2" id="KW-1003">Cell membrane</keyword>
<evidence type="ECO:0000256" key="3">
    <source>
        <dbReference type="ARBA" id="ARBA00022692"/>
    </source>
</evidence>
<keyword evidence="4 6" id="KW-1133">Transmembrane helix</keyword>
<evidence type="ECO:0000313" key="9">
    <source>
        <dbReference type="Proteomes" id="UP000648075"/>
    </source>
</evidence>
<dbReference type="EMBL" id="BMZA01000008">
    <property type="protein sequence ID" value="GGZ07572.1"/>
    <property type="molecule type" value="Genomic_DNA"/>
</dbReference>
<dbReference type="PANTHER" id="PTHR36115:SF4">
    <property type="entry name" value="MEMBRANE PROTEIN"/>
    <property type="match status" value="1"/>
</dbReference>
<proteinExistence type="predicted"/>
<organism evidence="8 9">
    <name type="scientific">Novosphingobium colocasiae</name>
    <dbReference type="NCBI Taxonomy" id="1256513"/>
    <lineage>
        <taxon>Bacteria</taxon>
        <taxon>Pseudomonadati</taxon>
        <taxon>Pseudomonadota</taxon>
        <taxon>Alphaproteobacteria</taxon>
        <taxon>Sphingomonadales</taxon>
        <taxon>Sphingomonadaceae</taxon>
        <taxon>Novosphingobium</taxon>
    </lineage>
</organism>
<keyword evidence="9" id="KW-1185">Reference proteome</keyword>
<evidence type="ECO:0000256" key="4">
    <source>
        <dbReference type="ARBA" id="ARBA00022989"/>
    </source>
</evidence>
<reference evidence="8" key="1">
    <citation type="journal article" date="2014" name="Int. J. Syst. Evol. Microbiol.">
        <title>Complete genome sequence of Corynebacterium casei LMG S-19264T (=DSM 44701T), isolated from a smear-ripened cheese.</title>
        <authorList>
            <consortium name="US DOE Joint Genome Institute (JGI-PGF)"/>
            <person name="Walter F."/>
            <person name="Albersmeier A."/>
            <person name="Kalinowski J."/>
            <person name="Ruckert C."/>
        </authorList>
    </citation>
    <scope>NUCLEOTIDE SEQUENCE</scope>
    <source>
        <strain evidence="8">KCTC 32255</strain>
    </source>
</reference>
<evidence type="ECO:0000256" key="2">
    <source>
        <dbReference type="ARBA" id="ARBA00022475"/>
    </source>
</evidence>